<proteinExistence type="predicted"/>
<evidence type="ECO:0000313" key="2">
    <source>
        <dbReference type="Proteomes" id="UP000620124"/>
    </source>
</evidence>
<reference evidence="1" key="1">
    <citation type="submission" date="2020-05" db="EMBL/GenBank/DDBJ databases">
        <title>Mycena genomes resolve the evolution of fungal bioluminescence.</title>
        <authorList>
            <person name="Tsai I.J."/>
        </authorList>
    </citation>
    <scope>NUCLEOTIDE SEQUENCE</scope>
    <source>
        <strain evidence="1">CCC161011</strain>
    </source>
</reference>
<dbReference type="Proteomes" id="UP000620124">
    <property type="component" value="Unassembled WGS sequence"/>
</dbReference>
<gene>
    <name evidence="1" type="ORF">MVEN_00034000</name>
</gene>
<protein>
    <submittedName>
        <fullName evidence="1">Uncharacterized protein</fullName>
    </submittedName>
</protein>
<name>A0A8H6Z6B9_9AGAR</name>
<dbReference type="AlphaFoldDB" id="A0A8H6Z6B9"/>
<accession>A0A8H6Z6B9</accession>
<evidence type="ECO:0000313" key="1">
    <source>
        <dbReference type="EMBL" id="KAF7371774.1"/>
    </source>
</evidence>
<dbReference type="EMBL" id="JACAZI010000001">
    <property type="protein sequence ID" value="KAF7371774.1"/>
    <property type="molecule type" value="Genomic_DNA"/>
</dbReference>
<organism evidence="1 2">
    <name type="scientific">Mycena venus</name>
    <dbReference type="NCBI Taxonomy" id="2733690"/>
    <lineage>
        <taxon>Eukaryota</taxon>
        <taxon>Fungi</taxon>
        <taxon>Dikarya</taxon>
        <taxon>Basidiomycota</taxon>
        <taxon>Agaricomycotina</taxon>
        <taxon>Agaricomycetes</taxon>
        <taxon>Agaricomycetidae</taxon>
        <taxon>Agaricales</taxon>
        <taxon>Marasmiineae</taxon>
        <taxon>Mycenaceae</taxon>
        <taxon>Mycena</taxon>
    </lineage>
</organism>
<keyword evidence="2" id="KW-1185">Reference proteome</keyword>
<comment type="caution">
    <text evidence="1">The sequence shown here is derived from an EMBL/GenBank/DDBJ whole genome shotgun (WGS) entry which is preliminary data.</text>
</comment>
<sequence>MTNASSSVSSGTKKLLDEPLSELSLVMPVLAESTLMIEKLLANLNEIKGGASDQDGWDGVWTNCKLTISDQTGHKHTAQWTSRNEDLSWDNGTAPKIFKKLLKEGNMEGHALLWQVFGDDGLEDIESRPNFEHAPSMLDLLTGRATHWEGDSVRLLPAPDLCDGTIGANEFQRYRYSVPGHHEIFGSILSPSTTLEYVWSSCDWDTGTTLATQRLIISDTQKGAKG</sequence>